<evidence type="ECO:0000256" key="2">
    <source>
        <dbReference type="SAM" id="MobiDB-lite"/>
    </source>
</evidence>
<dbReference type="InterPro" id="IPR036059">
    <property type="entry name" value="TldD/PmbA_sf"/>
</dbReference>
<dbReference type="InterPro" id="IPR045570">
    <property type="entry name" value="Metalloprtase-TldD/E_cen_dom"/>
</dbReference>
<reference evidence="6 7" key="1">
    <citation type="submission" date="2022-01" db="EMBL/GenBank/DDBJ databases">
        <title>Dethiosulfovibrio faecalis sp. nov., a novel proteolytic, non-sulfur-reducing bacterium isolated from a marine aquaculture solid waste bioreactor.</title>
        <authorList>
            <person name="Grabowski S."/>
            <person name="Apolinario E."/>
            <person name="Schneider N."/>
            <person name="Marshall C.W."/>
            <person name="Sowers K.R."/>
        </authorList>
    </citation>
    <scope>NUCLEOTIDE SEQUENCE [LARGE SCALE GENOMIC DNA]</scope>
    <source>
        <strain evidence="6 7">DSM 12537</strain>
    </source>
</reference>
<dbReference type="SUPFAM" id="SSF111283">
    <property type="entry name" value="Putative modulator of DNA gyrase, PmbA/TldD"/>
    <property type="match status" value="1"/>
</dbReference>
<dbReference type="InterPro" id="IPR035068">
    <property type="entry name" value="TldD/PmbA_N"/>
</dbReference>
<feature type="domain" description="Metalloprotease TldD/E central" evidence="5">
    <location>
        <begin position="123"/>
        <end position="222"/>
    </location>
</feature>
<dbReference type="Gene3D" id="3.30.2290.10">
    <property type="entry name" value="PmbA/TldD superfamily"/>
    <property type="match status" value="1"/>
</dbReference>
<dbReference type="PANTHER" id="PTHR43421:SF1">
    <property type="entry name" value="METALLOPROTEASE PMBA"/>
    <property type="match status" value="1"/>
</dbReference>
<evidence type="ECO:0000259" key="4">
    <source>
        <dbReference type="Pfam" id="PF19289"/>
    </source>
</evidence>
<name>A0ABS9EP84_9BACT</name>
<dbReference type="Pfam" id="PF19289">
    <property type="entry name" value="PmbA_TldD_3rd"/>
    <property type="match status" value="1"/>
</dbReference>
<comment type="similarity">
    <text evidence="1">Belongs to the peptidase U62 family.</text>
</comment>
<comment type="caution">
    <text evidence="6">The sequence shown here is derived from an EMBL/GenBank/DDBJ whole genome shotgun (WGS) entry which is preliminary data.</text>
</comment>
<dbReference type="Pfam" id="PF19290">
    <property type="entry name" value="PmbA_TldD_2nd"/>
    <property type="match status" value="1"/>
</dbReference>
<evidence type="ECO:0000313" key="7">
    <source>
        <dbReference type="Proteomes" id="UP001200430"/>
    </source>
</evidence>
<dbReference type="PANTHER" id="PTHR43421">
    <property type="entry name" value="METALLOPROTEASE PMBA"/>
    <property type="match status" value="1"/>
</dbReference>
<keyword evidence="7" id="KW-1185">Reference proteome</keyword>
<evidence type="ECO:0000259" key="3">
    <source>
        <dbReference type="Pfam" id="PF01523"/>
    </source>
</evidence>
<organism evidence="6 7">
    <name type="scientific">Dethiosulfovibrio marinus</name>
    <dbReference type="NCBI Taxonomy" id="133532"/>
    <lineage>
        <taxon>Bacteria</taxon>
        <taxon>Thermotogati</taxon>
        <taxon>Synergistota</taxon>
        <taxon>Synergistia</taxon>
        <taxon>Synergistales</taxon>
        <taxon>Dethiosulfovibrionaceae</taxon>
        <taxon>Dethiosulfovibrio</taxon>
    </lineage>
</organism>
<accession>A0ABS9EP84</accession>
<evidence type="ECO:0000313" key="6">
    <source>
        <dbReference type="EMBL" id="MCF4143008.1"/>
    </source>
</evidence>
<feature type="domain" description="Metalloprotease TldD/E C-terminal" evidence="4">
    <location>
        <begin position="233"/>
        <end position="451"/>
    </location>
</feature>
<proteinExistence type="inferred from homology"/>
<protein>
    <submittedName>
        <fullName evidence="6">TldD/PmbA family protein</fullName>
    </submittedName>
</protein>
<sequence length="452" mass="47897">MSLKREEVERIVFSVVERSIEGGAAMADVVYGDSVSRSVSLRDGNVENVRSSQSGGIGLRVVDSRGAQGLASVNSLDPDGISQMVSWALSNCSLGEPNDSVDMSRKQPDSDESDLDLWDDEIPSLARDDRLQRCLEMHNRASDADGRILSIRSSSWSDGYGESFYANSFGVSRWHRGTIVSAGMSLVTEDGDSMEMGGFGDERRYLEDLDHLHIADRAVVESVRTLGGKPLTTGAYDLVLSPDAASSLLYAISDMFFASSIQKNRSLLRGRLGSKVGASCLNLVDDGRLVRGIGSSAADGEGVPCGKTSLLREGRLESFLYSLEYAKKAGVSSTGNGFRGVATVPDVDLSNMYLEPDLSSPSSLIPLVSKGLYVSDFMGLHTVNSVTGEFSLGAKGTAIESGGLQGPVSGVTVAGNLIDLLMKVSSVGRDLTFFGDVGSPSLVVRDVTLAGS</sequence>
<dbReference type="RefSeq" id="WP_236099724.1">
    <property type="nucleotide sequence ID" value="NZ_JAKGUD010000010.1"/>
</dbReference>
<dbReference type="Proteomes" id="UP001200430">
    <property type="component" value="Unassembled WGS sequence"/>
</dbReference>
<dbReference type="EMBL" id="JAKGUD010000010">
    <property type="protein sequence ID" value="MCF4143008.1"/>
    <property type="molecule type" value="Genomic_DNA"/>
</dbReference>
<dbReference type="InterPro" id="IPR047657">
    <property type="entry name" value="PmbA"/>
</dbReference>
<evidence type="ECO:0000259" key="5">
    <source>
        <dbReference type="Pfam" id="PF19290"/>
    </source>
</evidence>
<evidence type="ECO:0000256" key="1">
    <source>
        <dbReference type="ARBA" id="ARBA00005836"/>
    </source>
</evidence>
<dbReference type="InterPro" id="IPR045569">
    <property type="entry name" value="Metalloprtase-TldD/E_C"/>
</dbReference>
<feature type="domain" description="Metalloprotease TldD/E N-terminal" evidence="3">
    <location>
        <begin position="27"/>
        <end position="91"/>
    </location>
</feature>
<dbReference type="InterPro" id="IPR002510">
    <property type="entry name" value="Metalloprtase-TldD/E_N"/>
</dbReference>
<gene>
    <name evidence="6" type="ORF">L2W38_09260</name>
</gene>
<dbReference type="Pfam" id="PF01523">
    <property type="entry name" value="PmbA_TldD_1st"/>
    <property type="match status" value="1"/>
</dbReference>
<feature type="region of interest" description="Disordered" evidence="2">
    <location>
        <begin position="97"/>
        <end position="117"/>
    </location>
</feature>